<evidence type="ECO:0000313" key="3">
    <source>
        <dbReference type="EMBL" id="ODN69817.1"/>
    </source>
</evidence>
<evidence type="ECO:0000259" key="2">
    <source>
        <dbReference type="PROSITE" id="PS50110"/>
    </source>
</evidence>
<sequence length="313" mass="34212">MSGSFDSTSDGQMREGNLRRLVAVGPDAELPARRRIRVLCVEDDPEDVFLLDRYLKGLALHEAEVVFAASLGEAREHIQAARFDVCLCDFWLGCETTMPLIDEIRLSLGGCPIVLMSSLDNEDIELIGRRSGTCGFIGKADLSSASLDRILATILPRRAAVVSDESEDEVQTWLRALLASLDKIHAASSLALVDPGGGLDHLAEQLLGDIEADSSEIRQDIVAKLLAFEKAARSRARHALFDVVPGIVDVVDQLTPRLDGRSRGEMHFLVPRMPIRVEGAPELFADLLQGFLAERSTWRSPASTSPSSRRSGR</sequence>
<dbReference type="InterPro" id="IPR001789">
    <property type="entry name" value="Sig_transdc_resp-reg_receiver"/>
</dbReference>
<dbReference type="RefSeq" id="WP_069307345.1">
    <property type="nucleotide sequence ID" value="NZ_MCRJ01000072.1"/>
</dbReference>
<protein>
    <submittedName>
        <fullName evidence="3">DNA-binding transcriptional regulator RstA</fullName>
    </submittedName>
</protein>
<dbReference type="GO" id="GO:0000160">
    <property type="term" value="P:phosphorelay signal transduction system"/>
    <property type="evidence" value="ECO:0007669"/>
    <property type="project" value="InterPro"/>
</dbReference>
<proteinExistence type="predicted"/>
<dbReference type="InterPro" id="IPR011006">
    <property type="entry name" value="CheY-like_superfamily"/>
</dbReference>
<dbReference type="SUPFAM" id="SSF52172">
    <property type="entry name" value="CheY-like"/>
    <property type="match status" value="1"/>
</dbReference>
<gene>
    <name evidence="3" type="ORF">A6302_02857</name>
</gene>
<dbReference type="Pfam" id="PF00072">
    <property type="entry name" value="Response_reg"/>
    <property type="match status" value="1"/>
</dbReference>
<dbReference type="Gene3D" id="3.40.50.2300">
    <property type="match status" value="1"/>
</dbReference>
<dbReference type="AlphaFoldDB" id="A0A1E3H0I3"/>
<evidence type="ECO:0000313" key="4">
    <source>
        <dbReference type="Proteomes" id="UP000094622"/>
    </source>
</evidence>
<reference evidence="3 4" key="1">
    <citation type="submission" date="2016-07" db="EMBL/GenBank/DDBJ databases">
        <title>Draft Genome Sequence of Methylobrevis pamukkalensis PK2.</title>
        <authorList>
            <person name="Vasilenko O.V."/>
            <person name="Doronina N.V."/>
            <person name="Shmareva M.N."/>
            <person name="Tarlachkov S.V."/>
            <person name="Mustakhimov I."/>
            <person name="Trotsenko Y.A."/>
        </authorList>
    </citation>
    <scope>NUCLEOTIDE SEQUENCE [LARGE SCALE GENOMIC DNA]</scope>
    <source>
        <strain evidence="3 4">PK2</strain>
    </source>
</reference>
<keyword evidence="1" id="KW-0597">Phosphoprotein</keyword>
<evidence type="ECO:0000256" key="1">
    <source>
        <dbReference type="PROSITE-ProRule" id="PRU00169"/>
    </source>
</evidence>
<organism evidence="3 4">
    <name type="scientific">Methylobrevis pamukkalensis</name>
    <dbReference type="NCBI Taxonomy" id="1439726"/>
    <lineage>
        <taxon>Bacteria</taxon>
        <taxon>Pseudomonadati</taxon>
        <taxon>Pseudomonadota</taxon>
        <taxon>Alphaproteobacteria</taxon>
        <taxon>Hyphomicrobiales</taxon>
        <taxon>Pleomorphomonadaceae</taxon>
        <taxon>Methylobrevis</taxon>
    </lineage>
</organism>
<dbReference type="OrthoDB" id="8445075at2"/>
<dbReference type="PROSITE" id="PS50110">
    <property type="entry name" value="RESPONSE_REGULATORY"/>
    <property type="match status" value="1"/>
</dbReference>
<accession>A0A1E3H0I3</accession>
<keyword evidence="3" id="KW-0238">DNA-binding</keyword>
<dbReference type="SMART" id="SM00448">
    <property type="entry name" value="REC"/>
    <property type="match status" value="1"/>
</dbReference>
<keyword evidence="4" id="KW-1185">Reference proteome</keyword>
<dbReference type="EMBL" id="MCRJ01000072">
    <property type="protein sequence ID" value="ODN69817.1"/>
    <property type="molecule type" value="Genomic_DNA"/>
</dbReference>
<feature type="modified residue" description="4-aspartylphosphate" evidence="1">
    <location>
        <position position="89"/>
    </location>
</feature>
<dbReference type="Proteomes" id="UP000094622">
    <property type="component" value="Unassembled WGS sequence"/>
</dbReference>
<name>A0A1E3H0I3_9HYPH</name>
<dbReference type="GO" id="GO:0003677">
    <property type="term" value="F:DNA binding"/>
    <property type="evidence" value="ECO:0007669"/>
    <property type="project" value="UniProtKB-KW"/>
</dbReference>
<dbReference type="CDD" id="cd00156">
    <property type="entry name" value="REC"/>
    <property type="match status" value="1"/>
</dbReference>
<comment type="caution">
    <text evidence="3">The sequence shown here is derived from an EMBL/GenBank/DDBJ whole genome shotgun (WGS) entry which is preliminary data.</text>
</comment>
<feature type="domain" description="Response regulatory" evidence="2">
    <location>
        <begin position="37"/>
        <end position="154"/>
    </location>
</feature>